<accession>A0A4Q7J3I3</accession>
<feature type="transmembrane region" description="Helical" evidence="1">
    <location>
        <begin position="223"/>
        <end position="245"/>
    </location>
</feature>
<feature type="transmembrane region" description="Helical" evidence="1">
    <location>
        <begin position="344"/>
        <end position="365"/>
    </location>
</feature>
<name>A0A4Q7J3I3_9PSEU</name>
<feature type="transmembrane region" description="Helical" evidence="1">
    <location>
        <begin position="312"/>
        <end position="332"/>
    </location>
</feature>
<dbReference type="RefSeq" id="WP_130477142.1">
    <property type="nucleotide sequence ID" value="NZ_SFCC01000010.1"/>
</dbReference>
<comment type="caution">
    <text evidence="2">The sequence shown here is derived from an EMBL/GenBank/DDBJ whole genome shotgun (WGS) entry which is preliminary data.</text>
</comment>
<evidence type="ECO:0000313" key="2">
    <source>
        <dbReference type="EMBL" id="RZQ62050.1"/>
    </source>
</evidence>
<proteinExistence type="predicted"/>
<dbReference type="AlphaFoldDB" id="A0A4Q7J3I3"/>
<evidence type="ECO:0000256" key="1">
    <source>
        <dbReference type="SAM" id="Phobius"/>
    </source>
</evidence>
<organism evidence="2 3">
    <name type="scientific">Amycolatopsis suaedae</name>
    <dbReference type="NCBI Taxonomy" id="2510978"/>
    <lineage>
        <taxon>Bacteria</taxon>
        <taxon>Bacillati</taxon>
        <taxon>Actinomycetota</taxon>
        <taxon>Actinomycetes</taxon>
        <taxon>Pseudonocardiales</taxon>
        <taxon>Pseudonocardiaceae</taxon>
        <taxon>Amycolatopsis</taxon>
    </lineage>
</organism>
<protein>
    <recommendedName>
        <fullName evidence="4">Glycosyltransferase RgtA/B/C/D-like domain-containing protein</fullName>
    </recommendedName>
</protein>
<gene>
    <name evidence="2" type="ORF">EWH70_20905</name>
</gene>
<sequence length="557" mass="59134">MAAVAVGAWLLLSVLVLAAWPRLNRQRAWRVAALLLTLAFSVAHQLVFRGLSGEAQIAFRYAENLAQGNGPVFNAGERVEGYTNFAWVVLLAWPRTLLGADVADTAVALGMLATCGSVLLAYFLVNSIVRLAAPDPADALPALGVAGAMLTAAASGLAAYGASGSETPLFLLLTLGVCTALVRRRPLVAGVLIAAAIMTRPDGMLVGIVAVIWLLFAAGRGRLTWWAPAGCGLGALVLLVPWVGWRVTYYGWFVPNVRAVRAPAAPADQLSDGWQYLTGFVVSHQAFLLLGVAAIAAIVHRRKDGEAADGEARAALWLLFTVAVVYLVAVTLRGGDAQPAWRLLAGVPVLFSIGAVAAYGARLLSQGIPSPRPRSRVRVVASVTVVVSGLSLLVSTTQESMLPAVRDWSARTAELAEMGSWLGERLPAGSVVSTYVNGALAYHAGIRIAVVDVRGRTDEHIARDGERAERSPDRLVASDYDYVVNVRRPAVAVAAEGYVDRQHCAADPAYAGRYNVATFQREGTARWATVYLRREQVGGLVAALDADPRFTYVPCPL</sequence>
<dbReference type="OrthoDB" id="3721873at2"/>
<feature type="transmembrane region" description="Helical" evidence="1">
    <location>
        <begin position="28"/>
        <end position="48"/>
    </location>
</feature>
<dbReference type="Proteomes" id="UP000292003">
    <property type="component" value="Unassembled WGS sequence"/>
</dbReference>
<reference evidence="2 3" key="1">
    <citation type="submission" date="2019-02" db="EMBL/GenBank/DDBJ databases">
        <title>Draft genome sequence of Amycolatopsis sp. 8-3EHSu isolated from roots of Suaeda maritima.</title>
        <authorList>
            <person name="Duangmal K."/>
            <person name="Chantavorakit T."/>
        </authorList>
    </citation>
    <scope>NUCLEOTIDE SEQUENCE [LARGE SCALE GENOMIC DNA]</scope>
    <source>
        <strain evidence="2 3">8-3EHSu</strain>
    </source>
</reference>
<feature type="transmembrane region" description="Helical" evidence="1">
    <location>
        <begin position="276"/>
        <end position="300"/>
    </location>
</feature>
<keyword evidence="1" id="KW-0812">Transmembrane</keyword>
<keyword evidence="1" id="KW-1133">Transmembrane helix</keyword>
<keyword evidence="3" id="KW-1185">Reference proteome</keyword>
<evidence type="ECO:0000313" key="3">
    <source>
        <dbReference type="Proteomes" id="UP000292003"/>
    </source>
</evidence>
<dbReference type="EMBL" id="SFCC01000010">
    <property type="protein sequence ID" value="RZQ62050.1"/>
    <property type="molecule type" value="Genomic_DNA"/>
</dbReference>
<feature type="transmembrane region" description="Helical" evidence="1">
    <location>
        <begin position="377"/>
        <end position="394"/>
    </location>
</feature>
<keyword evidence="1" id="KW-0472">Membrane</keyword>
<evidence type="ECO:0008006" key="4">
    <source>
        <dbReference type="Google" id="ProtNLM"/>
    </source>
</evidence>
<feature type="transmembrane region" description="Helical" evidence="1">
    <location>
        <begin position="189"/>
        <end position="216"/>
    </location>
</feature>
<feature type="transmembrane region" description="Helical" evidence="1">
    <location>
        <begin position="105"/>
        <end position="125"/>
    </location>
</feature>
<feature type="transmembrane region" description="Helical" evidence="1">
    <location>
        <begin position="140"/>
        <end position="160"/>
    </location>
</feature>